<keyword evidence="2 7" id="KW-0472">Membrane</keyword>
<dbReference type="GO" id="GO:0005886">
    <property type="term" value="C:plasma membrane"/>
    <property type="evidence" value="ECO:0007669"/>
    <property type="project" value="TreeGrafter"/>
</dbReference>
<keyword evidence="3" id="KW-1015">Disulfide bond</keyword>
<dbReference type="InterPro" id="IPR051275">
    <property type="entry name" value="Cell_adhesion_signaling"/>
</dbReference>
<sequence>MEWYRIRSKSLQTSLQFLSLIAVALCQPDFKIEPMETTALEGGNVTIYCVINNLQSNHELQWYRGGILISRDAGMLITETRLRVEMDLNRGEYNLMINHVTLGDDTTYSCQVIDKSTDTEVLESGAVRLVVHHVPPSRYPSCFPLTKDSYQVGEEITITCQSERGNPPVTLMWTHAGDPLPIHTDDTQIGFRNIDYTFRVGPENHGNIFQCKLTTSATNLVRRSCSLGPLDVTFPPTFAEIEGSNYVAADQEIELTCNSEANPPPSYIWTFSEKIDQNRITYHDDNKRITFTAALADSGLIIGCNATNDLGTVRDAITLSVNQALTNPIYGTTPSRKMTPNDGLDTGGAPSKPQTDPNNIILKPEVLAIIASTLTLILLVLIVLVVVTCRCRPQNTKTVTQMPQMIYGQYGPSSVQNWEQGSIYFEPRDRISVRDMPTWQRPAPWHRNVAVQVPWVEEPPYEEIGQNWDEGMTLEI</sequence>
<dbReference type="PANTHER" id="PTHR11640:SF31">
    <property type="entry name" value="IRREGULAR CHIASM C-ROUGHEST PROTEIN-RELATED"/>
    <property type="match status" value="1"/>
</dbReference>
<feature type="chain" id="PRO_5036734233" description="Ig-like domain-containing protein" evidence="8">
    <location>
        <begin position="27"/>
        <end position="476"/>
    </location>
</feature>
<dbReference type="SMART" id="SM00409">
    <property type="entry name" value="IG"/>
    <property type="match status" value="3"/>
</dbReference>
<dbReference type="PROSITE" id="PS50835">
    <property type="entry name" value="IG_LIKE"/>
    <property type="match status" value="3"/>
</dbReference>
<evidence type="ECO:0000313" key="10">
    <source>
        <dbReference type="EnsemblMetazoa" id="XP_038059470.1"/>
    </source>
</evidence>
<dbReference type="InterPro" id="IPR003598">
    <property type="entry name" value="Ig_sub2"/>
</dbReference>
<keyword evidence="4" id="KW-0325">Glycoprotein</keyword>
<feature type="region of interest" description="Disordered" evidence="6">
    <location>
        <begin position="330"/>
        <end position="357"/>
    </location>
</feature>
<keyword evidence="8" id="KW-0732">Signal</keyword>
<evidence type="ECO:0000256" key="7">
    <source>
        <dbReference type="SAM" id="Phobius"/>
    </source>
</evidence>
<reference evidence="10" key="1">
    <citation type="submission" date="2022-11" db="UniProtKB">
        <authorList>
            <consortium name="EnsemblMetazoa"/>
        </authorList>
    </citation>
    <scope>IDENTIFICATION</scope>
</reference>
<feature type="domain" description="Ig-like" evidence="9">
    <location>
        <begin position="28"/>
        <end position="123"/>
    </location>
</feature>
<comment type="subcellular location">
    <subcellularLocation>
        <location evidence="1">Membrane</location>
        <topology evidence="1">Single-pass type I membrane protein</topology>
    </subcellularLocation>
</comment>
<dbReference type="RefSeq" id="XP_038059470.1">
    <property type="nucleotide sequence ID" value="XM_038203542.1"/>
</dbReference>
<name>A0A914A6T2_PATMI</name>
<feature type="domain" description="Ig-like" evidence="9">
    <location>
        <begin position="236"/>
        <end position="320"/>
    </location>
</feature>
<dbReference type="SUPFAM" id="SSF48726">
    <property type="entry name" value="Immunoglobulin"/>
    <property type="match status" value="3"/>
</dbReference>
<keyword evidence="7" id="KW-1133">Transmembrane helix</keyword>
<evidence type="ECO:0000256" key="8">
    <source>
        <dbReference type="SAM" id="SignalP"/>
    </source>
</evidence>
<proteinExistence type="predicted"/>
<dbReference type="InterPro" id="IPR007110">
    <property type="entry name" value="Ig-like_dom"/>
</dbReference>
<dbReference type="Pfam" id="PF13895">
    <property type="entry name" value="Ig_2"/>
    <property type="match status" value="1"/>
</dbReference>
<feature type="signal peptide" evidence="8">
    <location>
        <begin position="1"/>
        <end position="26"/>
    </location>
</feature>
<accession>A0A914A6T2</accession>
<evidence type="ECO:0000256" key="6">
    <source>
        <dbReference type="SAM" id="MobiDB-lite"/>
    </source>
</evidence>
<evidence type="ECO:0000256" key="5">
    <source>
        <dbReference type="ARBA" id="ARBA00023319"/>
    </source>
</evidence>
<dbReference type="EnsemblMetazoa" id="XM_038203542.1">
    <property type="protein sequence ID" value="XP_038059470.1"/>
    <property type="gene ID" value="LOC119730565"/>
</dbReference>
<evidence type="ECO:0000313" key="11">
    <source>
        <dbReference type="Proteomes" id="UP000887568"/>
    </source>
</evidence>
<evidence type="ECO:0000256" key="2">
    <source>
        <dbReference type="ARBA" id="ARBA00023136"/>
    </source>
</evidence>
<dbReference type="InterPro" id="IPR013783">
    <property type="entry name" value="Ig-like_fold"/>
</dbReference>
<keyword evidence="11" id="KW-1185">Reference proteome</keyword>
<protein>
    <recommendedName>
        <fullName evidence="9">Ig-like domain-containing protein</fullName>
    </recommendedName>
</protein>
<feature type="domain" description="Ig-like" evidence="9">
    <location>
        <begin position="136"/>
        <end position="221"/>
    </location>
</feature>
<dbReference type="PANTHER" id="PTHR11640">
    <property type="entry name" value="NEPHRIN"/>
    <property type="match status" value="1"/>
</dbReference>
<keyword evidence="7" id="KW-0812">Transmembrane</keyword>
<evidence type="ECO:0000259" key="9">
    <source>
        <dbReference type="PROSITE" id="PS50835"/>
    </source>
</evidence>
<evidence type="ECO:0000256" key="4">
    <source>
        <dbReference type="ARBA" id="ARBA00023180"/>
    </source>
</evidence>
<dbReference type="SMART" id="SM00408">
    <property type="entry name" value="IGc2"/>
    <property type="match status" value="3"/>
</dbReference>
<dbReference type="GO" id="GO:0005911">
    <property type="term" value="C:cell-cell junction"/>
    <property type="evidence" value="ECO:0007669"/>
    <property type="project" value="TreeGrafter"/>
</dbReference>
<dbReference type="Pfam" id="PF07686">
    <property type="entry name" value="V-set"/>
    <property type="match status" value="1"/>
</dbReference>
<dbReference type="InterPro" id="IPR013106">
    <property type="entry name" value="Ig_V-set"/>
</dbReference>
<dbReference type="AlphaFoldDB" id="A0A914A6T2"/>
<feature type="transmembrane region" description="Helical" evidence="7">
    <location>
        <begin position="366"/>
        <end position="387"/>
    </location>
</feature>
<evidence type="ECO:0000256" key="1">
    <source>
        <dbReference type="ARBA" id="ARBA00004479"/>
    </source>
</evidence>
<dbReference type="GeneID" id="119730565"/>
<dbReference type="Gene3D" id="2.60.40.10">
    <property type="entry name" value="Immunoglobulins"/>
    <property type="match status" value="3"/>
</dbReference>
<dbReference type="InterPro" id="IPR036179">
    <property type="entry name" value="Ig-like_dom_sf"/>
</dbReference>
<evidence type="ECO:0000256" key="3">
    <source>
        <dbReference type="ARBA" id="ARBA00023157"/>
    </source>
</evidence>
<organism evidence="10 11">
    <name type="scientific">Patiria miniata</name>
    <name type="common">Bat star</name>
    <name type="synonym">Asterina miniata</name>
    <dbReference type="NCBI Taxonomy" id="46514"/>
    <lineage>
        <taxon>Eukaryota</taxon>
        <taxon>Metazoa</taxon>
        <taxon>Echinodermata</taxon>
        <taxon>Eleutherozoa</taxon>
        <taxon>Asterozoa</taxon>
        <taxon>Asteroidea</taxon>
        <taxon>Valvatacea</taxon>
        <taxon>Valvatida</taxon>
        <taxon>Asterinidae</taxon>
        <taxon>Patiria</taxon>
    </lineage>
</organism>
<dbReference type="OMA" id="PWHRNVA"/>
<dbReference type="Proteomes" id="UP000887568">
    <property type="component" value="Unplaced"/>
</dbReference>
<dbReference type="GO" id="GO:0050839">
    <property type="term" value="F:cell adhesion molecule binding"/>
    <property type="evidence" value="ECO:0007669"/>
    <property type="project" value="TreeGrafter"/>
</dbReference>
<dbReference type="InterPro" id="IPR003599">
    <property type="entry name" value="Ig_sub"/>
</dbReference>
<keyword evidence="5" id="KW-0393">Immunoglobulin domain</keyword>
<dbReference type="GO" id="GO:0098609">
    <property type="term" value="P:cell-cell adhesion"/>
    <property type="evidence" value="ECO:0007669"/>
    <property type="project" value="TreeGrafter"/>
</dbReference>
<dbReference type="OrthoDB" id="10028801at2759"/>